<proteinExistence type="predicted"/>
<accession>A0ABT2QM07</accession>
<dbReference type="EMBL" id="JAOPKB010000030">
    <property type="protein sequence ID" value="MCU4975944.1"/>
    <property type="molecule type" value="Genomic_DNA"/>
</dbReference>
<keyword evidence="1" id="KW-0812">Transmembrane</keyword>
<dbReference type="Proteomes" id="UP001320972">
    <property type="component" value="Unassembled WGS sequence"/>
</dbReference>
<dbReference type="RefSeq" id="WP_338009490.1">
    <property type="nucleotide sequence ID" value="NZ_JAOPKB010000030.1"/>
</dbReference>
<organism evidence="2 3">
    <name type="scientific">Natronoglomus mannanivorans</name>
    <dbReference type="NCBI Taxonomy" id="2979990"/>
    <lineage>
        <taxon>Archaea</taxon>
        <taxon>Methanobacteriati</taxon>
        <taxon>Methanobacteriota</taxon>
        <taxon>Stenosarchaea group</taxon>
        <taxon>Halobacteria</taxon>
        <taxon>Halobacteriales</taxon>
        <taxon>Natrialbaceae</taxon>
        <taxon>Natronoglomus</taxon>
    </lineage>
</organism>
<reference evidence="2 3" key="1">
    <citation type="submission" date="2022-09" db="EMBL/GenBank/DDBJ databases">
        <title>Enrichment on poylsaccharides allowed isolation of novel metabolic and taxonomic groups of Haloarchaea.</title>
        <authorList>
            <person name="Sorokin D.Y."/>
            <person name="Elcheninov A.G."/>
            <person name="Khizhniak T.V."/>
            <person name="Kolganova T.V."/>
            <person name="Kublanov I.V."/>
        </authorList>
    </citation>
    <scope>NUCLEOTIDE SEQUENCE [LARGE SCALE GENOMIC DNA]</scope>
    <source>
        <strain evidence="2 3">AArc-m2/3/4</strain>
    </source>
</reference>
<sequence length="120" mass="12484">MNAELEDLVVAGPYLAIVVSGTIVRQTVVPERYKGALALALLIAGALAGVAIARSAGVELEGGRCRAATTDGSRCRLERDAGVDLCHVHKRTHDVVLHESAIVEKSGTVPAGELGLEDES</sequence>
<gene>
    <name evidence="2" type="ORF">OB955_25025</name>
</gene>
<evidence type="ECO:0000256" key="1">
    <source>
        <dbReference type="SAM" id="Phobius"/>
    </source>
</evidence>
<protein>
    <submittedName>
        <fullName evidence="2">Uncharacterized protein</fullName>
    </submittedName>
</protein>
<feature type="transmembrane region" description="Helical" evidence="1">
    <location>
        <begin position="36"/>
        <end position="56"/>
    </location>
</feature>
<keyword evidence="3" id="KW-1185">Reference proteome</keyword>
<comment type="caution">
    <text evidence="2">The sequence shown here is derived from an EMBL/GenBank/DDBJ whole genome shotgun (WGS) entry which is preliminary data.</text>
</comment>
<evidence type="ECO:0000313" key="2">
    <source>
        <dbReference type="EMBL" id="MCU4975944.1"/>
    </source>
</evidence>
<name>A0ABT2QM07_9EURY</name>
<keyword evidence="1" id="KW-0472">Membrane</keyword>
<keyword evidence="1" id="KW-1133">Transmembrane helix</keyword>
<evidence type="ECO:0000313" key="3">
    <source>
        <dbReference type="Proteomes" id="UP001320972"/>
    </source>
</evidence>